<dbReference type="EMBL" id="LAZR01000882">
    <property type="protein sequence ID" value="KKN55494.1"/>
    <property type="molecule type" value="Genomic_DNA"/>
</dbReference>
<accession>A0A0F9RL69</accession>
<dbReference type="EC" id="3.5.1.28" evidence="2"/>
<protein>
    <recommendedName>
        <fullName evidence="2">N-acetylmuramoyl-L-alanine amidase</fullName>
        <ecNumber evidence="2">3.5.1.28</ecNumber>
    </recommendedName>
</protein>
<dbReference type="PANTHER" id="PTHR30417:SF1">
    <property type="entry name" value="N-ACETYLMURAMOYL-L-ALANINE AMIDASE AMID"/>
    <property type="match status" value="1"/>
</dbReference>
<dbReference type="InterPro" id="IPR036505">
    <property type="entry name" value="Amidase/PGRP_sf"/>
</dbReference>
<evidence type="ECO:0000256" key="2">
    <source>
        <dbReference type="ARBA" id="ARBA00011901"/>
    </source>
</evidence>
<dbReference type="InterPro" id="IPR051206">
    <property type="entry name" value="NAMLAA_amidase_2"/>
</dbReference>
<dbReference type="GO" id="GO:0008745">
    <property type="term" value="F:N-acetylmuramoyl-L-alanine amidase activity"/>
    <property type="evidence" value="ECO:0007669"/>
    <property type="project" value="UniProtKB-EC"/>
</dbReference>
<proteinExistence type="predicted"/>
<evidence type="ECO:0000256" key="1">
    <source>
        <dbReference type="ARBA" id="ARBA00001561"/>
    </source>
</evidence>
<evidence type="ECO:0000313" key="6">
    <source>
        <dbReference type="EMBL" id="KKN55494.1"/>
    </source>
</evidence>
<reference evidence="6" key="1">
    <citation type="journal article" date="2015" name="Nature">
        <title>Complex archaea that bridge the gap between prokaryotes and eukaryotes.</title>
        <authorList>
            <person name="Spang A."/>
            <person name="Saw J.H."/>
            <person name="Jorgensen S.L."/>
            <person name="Zaremba-Niedzwiedzka K."/>
            <person name="Martijn J."/>
            <person name="Lind A.E."/>
            <person name="van Eijk R."/>
            <person name="Schleper C."/>
            <person name="Guy L."/>
            <person name="Ettema T.J."/>
        </authorList>
    </citation>
    <scope>NUCLEOTIDE SEQUENCE</scope>
</reference>
<dbReference type="SMART" id="SM00644">
    <property type="entry name" value="Ami_2"/>
    <property type="match status" value="1"/>
</dbReference>
<keyword evidence="3" id="KW-0378">Hydrolase</keyword>
<comment type="caution">
    <text evidence="6">The sequence shown here is derived from an EMBL/GenBank/DDBJ whole genome shotgun (WGS) entry which is preliminary data.</text>
</comment>
<dbReference type="AlphaFoldDB" id="A0A0F9RL69"/>
<organism evidence="6">
    <name type="scientific">marine sediment metagenome</name>
    <dbReference type="NCBI Taxonomy" id="412755"/>
    <lineage>
        <taxon>unclassified sequences</taxon>
        <taxon>metagenomes</taxon>
        <taxon>ecological metagenomes</taxon>
    </lineage>
</organism>
<dbReference type="Pfam" id="PF01510">
    <property type="entry name" value="Amidase_2"/>
    <property type="match status" value="1"/>
</dbReference>
<dbReference type="PANTHER" id="PTHR30417">
    <property type="entry name" value="N-ACETYLMURAMOYL-L-ALANINE AMIDASE AMID"/>
    <property type="match status" value="1"/>
</dbReference>
<dbReference type="GO" id="GO:0071555">
    <property type="term" value="P:cell wall organization"/>
    <property type="evidence" value="ECO:0007669"/>
    <property type="project" value="UniProtKB-KW"/>
</dbReference>
<sequence>MAELWYPKARRPYGPDYKVSGPPQAKKGAVYHSMVSSYASAYGKLLGPAESSWHFSVRQNGAVMQHYPVTAWAWHCGDRDDPAGEISNNRDLIGIEHEGGPIGNESEPLTSTQLTATVELTAWLYQQGHIANLSQIGDNKGLWEHHEIVATACPSHRIPRRLIRTRVERILTEEEDMSEVLNELKAQEKFRKIQAVHVAIGALRGAGLPTDLKNVMLYLGIK</sequence>
<evidence type="ECO:0000259" key="5">
    <source>
        <dbReference type="SMART" id="SM00644"/>
    </source>
</evidence>
<dbReference type="GO" id="GO:0009253">
    <property type="term" value="P:peptidoglycan catabolic process"/>
    <property type="evidence" value="ECO:0007669"/>
    <property type="project" value="InterPro"/>
</dbReference>
<dbReference type="InterPro" id="IPR002502">
    <property type="entry name" value="Amidase_domain"/>
</dbReference>
<feature type="domain" description="N-acetylmuramoyl-L-alanine amidase" evidence="5">
    <location>
        <begin position="16"/>
        <end position="160"/>
    </location>
</feature>
<evidence type="ECO:0000256" key="3">
    <source>
        <dbReference type="ARBA" id="ARBA00022801"/>
    </source>
</evidence>
<dbReference type="Gene3D" id="3.40.80.10">
    <property type="entry name" value="Peptidoglycan recognition protein-like"/>
    <property type="match status" value="1"/>
</dbReference>
<evidence type="ECO:0000256" key="4">
    <source>
        <dbReference type="ARBA" id="ARBA00023316"/>
    </source>
</evidence>
<dbReference type="GO" id="GO:0009254">
    <property type="term" value="P:peptidoglycan turnover"/>
    <property type="evidence" value="ECO:0007669"/>
    <property type="project" value="TreeGrafter"/>
</dbReference>
<dbReference type="CDD" id="cd06583">
    <property type="entry name" value="PGRP"/>
    <property type="match status" value="1"/>
</dbReference>
<keyword evidence="4" id="KW-0961">Cell wall biogenesis/degradation</keyword>
<gene>
    <name evidence="6" type="ORF">LCGC14_0581690</name>
</gene>
<comment type="catalytic activity">
    <reaction evidence="1">
        <text>Hydrolyzes the link between N-acetylmuramoyl residues and L-amino acid residues in certain cell-wall glycopeptides.</text>
        <dbReference type="EC" id="3.5.1.28"/>
    </reaction>
</comment>
<name>A0A0F9RL69_9ZZZZ</name>
<dbReference type="SUPFAM" id="SSF55846">
    <property type="entry name" value="N-acetylmuramoyl-L-alanine amidase-like"/>
    <property type="match status" value="1"/>
</dbReference>